<dbReference type="Proteomes" id="UP000298030">
    <property type="component" value="Unassembled WGS sequence"/>
</dbReference>
<reference evidence="1 2" key="1">
    <citation type="journal article" date="2019" name="Nat. Ecol. Evol.">
        <title>Megaphylogeny resolves global patterns of mushroom evolution.</title>
        <authorList>
            <person name="Varga T."/>
            <person name="Krizsan K."/>
            <person name="Foldi C."/>
            <person name="Dima B."/>
            <person name="Sanchez-Garcia M."/>
            <person name="Sanchez-Ramirez S."/>
            <person name="Szollosi G.J."/>
            <person name="Szarkandi J.G."/>
            <person name="Papp V."/>
            <person name="Albert L."/>
            <person name="Andreopoulos W."/>
            <person name="Angelini C."/>
            <person name="Antonin V."/>
            <person name="Barry K.W."/>
            <person name="Bougher N.L."/>
            <person name="Buchanan P."/>
            <person name="Buyck B."/>
            <person name="Bense V."/>
            <person name="Catcheside P."/>
            <person name="Chovatia M."/>
            <person name="Cooper J."/>
            <person name="Damon W."/>
            <person name="Desjardin D."/>
            <person name="Finy P."/>
            <person name="Geml J."/>
            <person name="Haridas S."/>
            <person name="Hughes K."/>
            <person name="Justo A."/>
            <person name="Karasinski D."/>
            <person name="Kautmanova I."/>
            <person name="Kiss B."/>
            <person name="Kocsube S."/>
            <person name="Kotiranta H."/>
            <person name="LaButti K.M."/>
            <person name="Lechner B.E."/>
            <person name="Liimatainen K."/>
            <person name="Lipzen A."/>
            <person name="Lukacs Z."/>
            <person name="Mihaltcheva S."/>
            <person name="Morgado L.N."/>
            <person name="Niskanen T."/>
            <person name="Noordeloos M.E."/>
            <person name="Ohm R.A."/>
            <person name="Ortiz-Santana B."/>
            <person name="Ovrebo C."/>
            <person name="Racz N."/>
            <person name="Riley R."/>
            <person name="Savchenko A."/>
            <person name="Shiryaev A."/>
            <person name="Soop K."/>
            <person name="Spirin V."/>
            <person name="Szebenyi C."/>
            <person name="Tomsovsky M."/>
            <person name="Tulloss R.E."/>
            <person name="Uehling J."/>
            <person name="Grigoriev I.V."/>
            <person name="Vagvolgyi C."/>
            <person name="Papp T."/>
            <person name="Martin F.M."/>
            <person name="Miettinen O."/>
            <person name="Hibbett D.S."/>
            <person name="Nagy L.G."/>
        </authorList>
    </citation>
    <scope>NUCLEOTIDE SEQUENCE [LARGE SCALE GENOMIC DNA]</scope>
    <source>
        <strain evidence="1 2">FP101781</strain>
    </source>
</reference>
<organism evidence="1 2">
    <name type="scientific">Coprinellus micaceus</name>
    <name type="common">Glistening ink-cap mushroom</name>
    <name type="synonym">Coprinus micaceus</name>
    <dbReference type="NCBI Taxonomy" id="71717"/>
    <lineage>
        <taxon>Eukaryota</taxon>
        <taxon>Fungi</taxon>
        <taxon>Dikarya</taxon>
        <taxon>Basidiomycota</taxon>
        <taxon>Agaricomycotina</taxon>
        <taxon>Agaricomycetes</taxon>
        <taxon>Agaricomycetidae</taxon>
        <taxon>Agaricales</taxon>
        <taxon>Agaricineae</taxon>
        <taxon>Psathyrellaceae</taxon>
        <taxon>Coprinellus</taxon>
    </lineage>
</organism>
<dbReference type="EMBL" id="QPFP01000393">
    <property type="protein sequence ID" value="TEB14303.1"/>
    <property type="molecule type" value="Genomic_DNA"/>
</dbReference>
<accession>A0A4Y7RZ43</accession>
<name>A0A4Y7RZ43_COPMI</name>
<dbReference type="OrthoDB" id="2816594at2759"/>
<evidence type="ECO:0000313" key="2">
    <source>
        <dbReference type="Proteomes" id="UP000298030"/>
    </source>
</evidence>
<comment type="caution">
    <text evidence="1">The sequence shown here is derived from an EMBL/GenBank/DDBJ whole genome shotgun (WGS) entry which is preliminary data.</text>
</comment>
<keyword evidence="2" id="KW-1185">Reference proteome</keyword>
<gene>
    <name evidence="1" type="ORF">FA13DRAFT_1651922</name>
</gene>
<proteinExistence type="predicted"/>
<dbReference type="AlphaFoldDB" id="A0A4Y7RZ43"/>
<protein>
    <submittedName>
        <fullName evidence="1">Uncharacterized protein</fullName>
    </submittedName>
</protein>
<sequence length="71" mass="7811">MCHRKVECVLHSCGHSNPQAESLVDCGSTWCRYSSSHDADCKKCTKTCNQWCVIPGCGSFMRTDAEIPLTG</sequence>
<evidence type="ECO:0000313" key="1">
    <source>
        <dbReference type="EMBL" id="TEB14303.1"/>
    </source>
</evidence>